<dbReference type="InterPro" id="IPR013783">
    <property type="entry name" value="Ig-like_fold"/>
</dbReference>
<dbReference type="Pfam" id="PF01822">
    <property type="entry name" value="WSC"/>
    <property type="match status" value="4"/>
</dbReference>
<dbReference type="Gene3D" id="2.130.10.80">
    <property type="entry name" value="Galactose oxidase/kelch, beta-propeller"/>
    <property type="match status" value="1"/>
</dbReference>
<dbReference type="PANTHER" id="PTHR32208:SF105">
    <property type="entry name" value="COPPER RADICAL OXIDASE"/>
    <property type="match status" value="1"/>
</dbReference>
<organism evidence="4 5">
    <name type="scientific">Passalora fulva</name>
    <name type="common">Tomato leaf mold</name>
    <name type="synonym">Cladosporium fulvum</name>
    <dbReference type="NCBI Taxonomy" id="5499"/>
    <lineage>
        <taxon>Eukaryota</taxon>
        <taxon>Fungi</taxon>
        <taxon>Dikarya</taxon>
        <taxon>Ascomycota</taxon>
        <taxon>Pezizomycotina</taxon>
        <taxon>Dothideomycetes</taxon>
        <taxon>Dothideomycetidae</taxon>
        <taxon>Mycosphaerellales</taxon>
        <taxon>Mycosphaerellaceae</taxon>
        <taxon>Fulvia</taxon>
    </lineage>
</organism>
<dbReference type="InterPro" id="IPR037293">
    <property type="entry name" value="Gal_Oxidase_central_sf"/>
</dbReference>
<reference evidence="4" key="1">
    <citation type="submission" date="2021-12" db="EMBL/GenBank/DDBJ databases">
        <authorList>
            <person name="Zaccaron A."/>
            <person name="Stergiopoulos I."/>
        </authorList>
    </citation>
    <scope>NUCLEOTIDE SEQUENCE</scope>
    <source>
        <strain evidence="4">Race5_Kim</strain>
    </source>
</reference>
<evidence type="ECO:0000313" key="4">
    <source>
        <dbReference type="EMBL" id="UJO20415.1"/>
    </source>
</evidence>
<dbReference type="CDD" id="cd02851">
    <property type="entry name" value="E_set_GO_C"/>
    <property type="match status" value="1"/>
</dbReference>
<feature type="domain" description="WSC" evidence="3">
    <location>
        <begin position="415"/>
        <end position="517"/>
    </location>
</feature>
<dbReference type="SUPFAM" id="SSF50965">
    <property type="entry name" value="Galactose oxidase, central domain"/>
    <property type="match status" value="1"/>
</dbReference>
<dbReference type="Proteomes" id="UP000756132">
    <property type="component" value="Chromosome 7"/>
</dbReference>
<dbReference type="SMART" id="SM00321">
    <property type="entry name" value="WSC"/>
    <property type="match status" value="4"/>
</dbReference>
<name>A0A9Q8PDG1_PASFU</name>
<evidence type="ECO:0000313" key="5">
    <source>
        <dbReference type="Proteomes" id="UP000756132"/>
    </source>
</evidence>
<evidence type="ECO:0000256" key="1">
    <source>
        <dbReference type="ARBA" id="ARBA00022729"/>
    </source>
</evidence>
<reference evidence="4" key="2">
    <citation type="journal article" date="2022" name="Microb. Genom.">
        <title>A chromosome-scale genome assembly of the tomato pathogen Cladosporium fulvum reveals a compartmentalized genome architecture and the presence of a dispensable chromosome.</title>
        <authorList>
            <person name="Zaccaron A.Z."/>
            <person name="Chen L.H."/>
            <person name="Samaras A."/>
            <person name="Stergiopoulos I."/>
        </authorList>
    </citation>
    <scope>NUCLEOTIDE SEQUENCE</scope>
    <source>
        <strain evidence="4">Race5_Kim</strain>
    </source>
</reference>
<dbReference type="PANTHER" id="PTHR32208">
    <property type="entry name" value="SECRETED PROTEIN-RELATED"/>
    <property type="match status" value="1"/>
</dbReference>
<dbReference type="KEGG" id="ffu:CLAFUR5_10216"/>
<feature type="domain" description="WSC" evidence="3">
    <location>
        <begin position="41"/>
        <end position="134"/>
    </location>
</feature>
<dbReference type="PROSITE" id="PS51212">
    <property type="entry name" value="WSC"/>
    <property type="match status" value="4"/>
</dbReference>
<keyword evidence="1 2" id="KW-0732">Signal</keyword>
<dbReference type="InterPro" id="IPR015202">
    <property type="entry name" value="GO-like_E_set"/>
</dbReference>
<evidence type="ECO:0000259" key="3">
    <source>
        <dbReference type="PROSITE" id="PS51212"/>
    </source>
</evidence>
<proteinExistence type="predicted"/>
<feature type="domain" description="WSC" evidence="3">
    <location>
        <begin position="149"/>
        <end position="244"/>
    </location>
</feature>
<feature type="chain" id="PRO_5040479241" evidence="2">
    <location>
        <begin position="23"/>
        <end position="1031"/>
    </location>
</feature>
<dbReference type="Gene3D" id="2.60.40.10">
    <property type="entry name" value="Immunoglobulins"/>
    <property type="match status" value="1"/>
</dbReference>
<keyword evidence="5" id="KW-1185">Reference proteome</keyword>
<dbReference type="EMBL" id="CP090169">
    <property type="protein sequence ID" value="UJO20415.1"/>
    <property type="molecule type" value="Genomic_DNA"/>
</dbReference>
<dbReference type="SUPFAM" id="SSF81296">
    <property type="entry name" value="E set domains"/>
    <property type="match status" value="1"/>
</dbReference>
<accession>A0A9Q8PDG1</accession>
<gene>
    <name evidence="4" type="ORF">CLAFUR5_10216</name>
</gene>
<dbReference type="InterPro" id="IPR009880">
    <property type="entry name" value="Glyoxal_oxidase_N"/>
</dbReference>
<dbReference type="Pfam" id="PF09118">
    <property type="entry name" value="GO-like_E_set"/>
    <property type="match status" value="1"/>
</dbReference>
<feature type="domain" description="WSC" evidence="3">
    <location>
        <begin position="304"/>
        <end position="398"/>
    </location>
</feature>
<evidence type="ECO:0000256" key="2">
    <source>
        <dbReference type="SAM" id="SignalP"/>
    </source>
</evidence>
<dbReference type="AlphaFoldDB" id="A0A9Q8PDG1"/>
<dbReference type="InterPro" id="IPR002889">
    <property type="entry name" value="WSC_carb-bd"/>
</dbReference>
<dbReference type="InterPro" id="IPR011043">
    <property type="entry name" value="Gal_Oxase/kelch_b-propeller"/>
</dbReference>
<protein>
    <submittedName>
        <fullName evidence="4">WSC domain-containing protein</fullName>
    </submittedName>
</protein>
<dbReference type="Pfam" id="PF07250">
    <property type="entry name" value="Glyoxal_oxid_N"/>
    <property type="match status" value="1"/>
</dbReference>
<dbReference type="OrthoDB" id="2019572at2759"/>
<dbReference type="RefSeq" id="XP_047764781.1">
    <property type="nucleotide sequence ID" value="XM_047909364.1"/>
</dbReference>
<dbReference type="InterPro" id="IPR014756">
    <property type="entry name" value="Ig_E-set"/>
</dbReference>
<feature type="signal peptide" evidence="2">
    <location>
        <begin position="1"/>
        <end position="22"/>
    </location>
</feature>
<dbReference type="GeneID" id="71990094"/>
<sequence length="1031" mass="108483">MTKPTAVLSCIFSILTAFQCNASILTRAALVPAANASLPTRWSYVGCYNDTQQVRTLQGGATTDKAMNGSTCAKYCNDKKFVYAGTEYSNECYCGNQLGAPSALQNDTKCSMSCAGNSSEACGGANFISIYYTNKPAPAGPVVNPGPANWTSYGCYTDGNPRSLANGVATPGGPSNMTVALCTATCGKAGYTLAGLEYAQECHCDNYLAASASQAVLADCNMPCNGNSSEFCGAGNRLNMYASGGTKPGFKPGASSSTRATSTAVSSSTAAATGASKSATSTVTSSSTTAATPSNGVDPAAIAPFKYAGCYTDTSSDGRSIANRQTDDPKMTVESCIKVCSSKGFTVAGVQYAQECYCDNFLRNSPTKAPDSDCSMNCVGSPGEKCGAGGRNSVYTNGTITNYQPPGPLTNLPGNWSYTGCIQDNVNNVRVFPYEMIFQKNNSNTYCLTLCQQYGYSAAATEYGEQCFCGDPQNVIDYGARTLANSSCNVRCTNDTAGSNGGEICGGQNALSYYQWKGEPLNSWNVATGNAAGAYQFLIGGVVIPLIVTPARNGKVTFVERFGTSQNASSTGAYELDLAQLNDFSKAWRTMHVKTDVFCAASLTIPDRAGRQIDVGGWSAPSTKGVRLYWPDGSPGVPGRWYPSAMILANGSILVVGGEEGSNGAPVPSLEILPSPSGQVLYADYLERTDPNNLYPFLTVLPSGRIFIQYYNEAKLLDPVSLQPVKTLPNAPGAVNNAASGRTYPFAGTMMILPQSPPYTDLEVLICGGSTAGAAVALDNCVSMKPDSPSANWTLERMPSKRVMPCMTALPDGTYLIVNGARQGGAGFGLATDPNLNAVLYDPTKPRGRRMTVMANTTIARLYHSESVLLDDGRVMITGSDPEDQKNPQEYRNEVFIPPYLMGNPARPAFNITNLDWSYGSSQTLSILSQGAGGAFRVSMMGAVSSTHGNSMGQRRFFLATSCSGSTCRVTAPPNANVCPPGWFQLFLLDGKGVPSKAIWGRVGGDPASLGNWPQNAGFTLPGMTAVSRLF</sequence>